<dbReference type="InterPro" id="IPR000727">
    <property type="entry name" value="T_SNARE_dom"/>
</dbReference>
<dbReference type="Gene3D" id="1.20.58.400">
    <property type="entry name" value="t-snare proteins"/>
    <property type="match status" value="1"/>
</dbReference>
<dbReference type="InterPro" id="IPR010989">
    <property type="entry name" value="SNARE"/>
</dbReference>
<feature type="transmembrane region" description="Helical" evidence="10">
    <location>
        <begin position="193"/>
        <end position="214"/>
    </location>
</feature>
<evidence type="ECO:0000259" key="11">
    <source>
        <dbReference type="PROSITE" id="PS50192"/>
    </source>
</evidence>
<evidence type="ECO:0000256" key="7">
    <source>
        <dbReference type="ARBA" id="ARBA00023054"/>
    </source>
</evidence>
<reference evidence="12 13" key="1">
    <citation type="submission" date="2016-07" db="EMBL/GenBank/DDBJ databases">
        <title>Pervasive Adenine N6-methylation of Active Genes in Fungi.</title>
        <authorList>
            <consortium name="DOE Joint Genome Institute"/>
            <person name="Mondo S.J."/>
            <person name="Dannebaum R.O."/>
            <person name="Kuo R.C."/>
            <person name="Labutti K."/>
            <person name="Haridas S."/>
            <person name="Kuo A."/>
            <person name="Salamov A."/>
            <person name="Ahrendt S.R."/>
            <person name="Lipzen A."/>
            <person name="Sullivan W."/>
            <person name="Andreopoulos W.B."/>
            <person name="Clum A."/>
            <person name="Lindquist E."/>
            <person name="Daum C."/>
            <person name="Ramamoorthy G.K."/>
            <person name="Gryganskyi A."/>
            <person name="Culley D."/>
            <person name="Magnuson J.K."/>
            <person name="James T.Y."/>
            <person name="O'Malley M.A."/>
            <person name="Stajich J.E."/>
            <person name="Spatafora J.W."/>
            <person name="Visel A."/>
            <person name="Grigoriev I.V."/>
        </authorList>
    </citation>
    <scope>NUCLEOTIDE SEQUENCE [LARGE SCALE GENOMIC DNA]</scope>
    <source>
        <strain evidence="12 13">PL171</strain>
    </source>
</reference>
<dbReference type="GO" id="GO:0031201">
    <property type="term" value="C:SNARE complex"/>
    <property type="evidence" value="ECO:0007669"/>
    <property type="project" value="InterPro"/>
</dbReference>
<dbReference type="GO" id="GO:0006906">
    <property type="term" value="P:vesicle fusion"/>
    <property type="evidence" value="ECO:0007669"/>
    <property type="project" value="TreeGrafter"/>
</dbReference>
<feature type="domain" description="T-SNARE coiled-coil homology" evidence="11">
    <location>
        <begin position="122"/>
        <end position="184"/>
    </location>
</feature>
<dbReference type="PANTHER" id="PTHR21230">
    <property type="entry name" value="VESICLE TRANSPORT V-SNARE PROTEIN VTI1-RELATED"/>
    <property type="match status" value="1"/>
</dbReference>
<name>A0A1Y2HM76_9FUNG</name>
<dbReference type="InterPro" id="IPR056173">
    <property type="entry name" value="Sec20_C"/>
</dbReference>
<dbReference type="InterPro" id="IPR007705">
    <property type="entry name" value="Vesicle_trsprt_v-SNARE_N"/>
</dbReference>
<dbReference type="InterPro" id="IPR044766">
    <property type="entry name" value="NPSN/SNAP25-like_N_SNARE"/>
</dbReference>
<dbReference type="AlphaFoldDB" id="A0A1Y2HM76"/>
<comment type="similarity">
    <text evidence="2">Belongs to the VTI1 family.</text>
</comment>
<dbReference type="Pfam" id="PF05008">
    <property type="entry name" value="V-SNARE"/>
    <property type="match status" value="1"/>
</dbReference>
<dbReference type="Pfam" id="PF03908">
    <property type="entry name" value="Sec20"/>
    <property type="match status" value="1"/>
</dbReference>
<evidence type="ECO:0000256" key="2">
    <source>
        <dbReference type="ARBA" id="ARBA00006108"/>
    </source>
</evidence>
<dbReference type="GO" id="GO:0012507">
    <property type="term" value="C:ER to Golgi transport vesicle membrane"/>
    <property type="evidence" value="ECO:0007669"/>
    <property type="project" value="TreeGrafter"/>
</dbReference>
<evidence type="ECO:0000256" key="4">
    <source>
        <dbReference type="ARBA" id="ARBA00022692"/>
    </source>
</evidence>
<dbReference type="GO" id="GO:0005484">
    <property type="term" value="F:SNAP receptor activity"/>
    <property type="evidence" value="ECO:0007669"/>
    <property type="project" value="InterPro"/>
</dbReference>
<keyword evidence="6 10" id="KW-1133">Transmembrane helix</keyword>
<dbReference type="InterPro" id="IPR038407">
    <property type="entry name" value="v-SNARE_N_sf"/>
</dbReference>
<dbReference type="SUPFAM" id="SSF58038">
    <property type="entry name" value="SNARE fusion complex"/>
    <property type="match status" value="1"/>
</dbReference>
<dbReference type="Proteomes" id="UP000193411">
    <property type="component" value="Unassembled WGS sequence"/>
</dbReference>
<evidence type="ECO:0000256" key="1">
    <source>
        <dbReference type="ARBA" id="ARBA00004211"/>
    </source>
</evidence>
<evidence type="ECO:0000256" key="9">
    <source>
        <dbReference type="SAM" id="Coils"/>
    </source>
</evidence>
<comment type="subcellular location">
    <subcellularLocation>
        <location evidence="1">Membrane</location>
        <topology evidence="1">Single-pass type IV membrane protein</topology>
    </subcellularLocation>
</comment>
<dbReference type="Gene3D" id="1.20.5.110">
    <property type="match status" value="1"/>
</dbReference>
<accession>A0A1Y2HM76</accession>
<dbReference type="EMBL" id="MCFL01000026">
    <property type="protein sequence ID" value="ORZ34793.1"/>
    <property type="molecule type" value="Genomic_DNA"/>
</dbReference>
<dbReference type="GO" id="GO:0006886">
    <property type="term" value="P:intracellular protein transport"/>
    <property type="evidence" value="ECO:0007669"/>
    <property type="project" value="InterPro"/>
</dbReference>
<evidence type="ECO:0000256" key="8">
    <source>
        <dbReference type="ARBA" id="ARBA00023136"/>
    </source>
</evidence>
<feature type="coiled-coil region" evidence="9">
    <location>
        <begin position="153"/>
        <end position="187"/>
    </location>
</feature>
<evidence type="ECO:0000256" key="3">
    <source>
        <dbReference type="ARBA" id="ARBA00022448"/>
    </source>
</evidence>
<dbReference type="GO" id="GO:0005789">
    <property type="term" value="C:endoplasmic reticulum membrane"/>
    <property type="evidence" value="ECO:0007669"/>
    <property type="project" value="TreeGrafter"/>
</dbReference>
<evidence type="ECO:0000313" key="13">
    <source>
        <dbReference type="Proteomes" id="UP000193411"/>
    </source>
</evidence>
<gene>
    <name evidence="12" type="ORF">BCR44DRAFT_69335</name>
</gene>
<proteinExistence type="inferred from homology"/>
<sequence length="241" mass="26938">MSEELQEYDDQLKEIVTSMTTCLETEVSKLQGAARLEKCEYLKNRINRGRQLVKSINVELRELPSDKRLVWQEKAKAYDAQLNKLQQDVNWAVTSAERDGQGGGRVKGVNEMTAKEMTQAGLEIQKESLQATSRTKAVLATTIQMGTETMDVLKQQTDQIQGINDKVDQVESNLKRADKQLRAFLRKMATDRIIMVFVFLIVLGIVGAILVNVLRGSKATQAIDDTLRRAGINATVIRLGG</sequence>
<protein>
    <recommendedName>
        <fullName evidence="11">t-SNARE coiled-coil homology domain-containing protein</fullName>
    </recommendedName>
</protein>
<dbReference type="PROSITE" id="PS50192">
    <property type="entry name" value="T_SNARE"/>
    <property type="match status" value="1"/>
</dbReference>
<dbReference type="STRING" id="765915.A0A1Y2HM76"/>
<dbReference type="GO" id="GO:0000149">
    <property type="term" value="F:SNARE binding"/>
    <property type="evidence" value="ECO:0007669"/>
    <property type="project" value="TreeGrafter"/>
</dbReference>
<keyword evidence="4 10" id="KW-0812">Transmembrane</keyword>
<keyword evidence="8 10" id="KW-0472">Membrane</keyword>
<evidence type="ECO:0000256" key="10">
    <source>
        <dbReference type="SAM" id="Phobius"/>
    </source>
</evidence>
<keyword evidence="5" id="KW-0653">Protein transport</keyword>
<evidence type="ECO:0000256" key="6">
    <source>
        <dbReference type="ARBA" id="ARBA00022989"/>
    </source>
</evidence>
<dbReference type="GO" id="GO:0031902">
    <property type="term" value="C:late endosome membrane"/>
    <property type="evidence" value="ECO:0007669"/>
    <property type="project" value="TreeGrafter"/>
</dbReference>
<dbReference type="GO" id="GO:0005794">
    <property type="term" value="C:Golgi apparatus"/>
    <property type="evidence" value="ECO:0007669"/>
    <property type="project" value="TreeGrafter"/>
</dbReference>
<keyword evidence="7 9" id="KW-0175">Coiled coil</keyword>
<dbReference type="SUPFAM" id="SSF47661">
    <property type="entry name" value="t-snare proteins"/>
    <property type="match status" value="1"/>
</dbReference>
<organism evidence="12 13">
    <name type="scientific">Catenaria anguillulae PL171</name>
    <dbReference type="NCBI Taxonomy" id="765915"/>
    <lineage>
        <taxon>Eukaryota</taxon>
        <taxon>Fungi</taxon>
        <taxon>Fungi incertae sedis</taxon>
        <taxon>Blastocladiomycota</taxon>
        <taxon>Blastocladiomycetes</taxon>
        <taxon>Blastocladiales</taxon>
        <taxon>Catenariaceae</taxon>
        <taxon>Catenaria</taxon>
    </lineage>
</organism>
<keyword evidence="3" id="KW-0813">Transport</keyword>
<dbReference type="PANTHER" id="PTHR21230:SF79">
    <property type="entry name" value="T-SNARE COILED-COIL HOMOLOGY DOMAIN-CONTAINING PROTEIN"/>
    <property type="match status" value="1"/>
</dbReference>
<dbReference type="SMART" id="SM00397">
    <property type="entry name" value="t_SNARE"/>
    <property type="match status" value="1"/>
</dbReference>
<evidence type="ECO:0000256" key="5">
    <source>
        <dbReference type="ARBA" id="ARBA00022927"/>
    </source>
</evidence>
<dbReference type="CDD" id="cd15861">
    <property type="entry name" value="SNARE_SNAP25N_23N_29N_SEC9N"/>
    <property type="match status" value="1"/>
</dbReference>
<comment type="caution">
    <text evidence="12">The sequence shown here is derived from an EMBL/GenBank/DDBJ whole genome shotgun (WGS) entry which is preliminary data.</text>
</comment>
<evidence type="ECO:0000313" key="12">
    <source>
        <dbReference type="EMBL" id="ORZ34793.1"/>
    </source>
</evidence>
<keyword evidence="13" id="KW-1185">Reference proteome</keyword>
<dbReference type="OrthoDB" id="19261at2759"/>